<dbReference type="InterPro" id="IPR036157">
    <property type="entry name" value="dUTPase-like_sf"/>
</dbReference>
<reference evidence="3 4" key="1">
    <citation type="submission" date="2021-03" db="EMBL/GenBank/DDBJ databases">
        <title>Genomic Encyclopedia of Type Strains, Phase IV (KMG-IV): sequencing the most valuable type-strain genomes for metagenomic binning, comparative biology and taxonomic classification.</title>
        <authorList>
            <person name="Goeker M."/>
        </authorList>
    </citation>
    <scope>NUCLEOTIDE SEQUENCE [LARGE SCALE GENOMIC DNA]</scope>
    <source>
        <strain evidence="3 4">DSM 13372</strain>
    </source>
</reference>
<dbReference type="InterPro" id="IPR033704">
    <property type="entry name" value="dUTPase_trimeric"/>
</dbReference>
<keyword evidence="4" id="KW-1185">Reference proteome</keyword>
<dbReference type="Pfam" id="PF22769">
    <property type="entry name" value="DCD"/>
    <property type="match status" value="1"/>
</dbReference>
<dbReference type="PANTHER" id="PTHR42680:SF3">
    <property type="entry name" value="DCTP DEAMINASE"/>
    <property type="match status" value="1"/>
</dbReference>
<organism evidence="3 4">
    <name type="scientific">Sinorhizobium kostiense</name>
    <dbReference type="NCBI Taxonomy" id="76747"/>
    <lineage>
        <taxon>Bacteria</taxon>
        <taxon>Pseudomonadati</taxon>
        <taxon>Pseudomonadota</taxon>
        <taxon>Alphaproteobacteria</taxon>
        <taxon>Hyphomicrobiales</taxon>
        <taxon>Rhizobiaceae</taxon>
        <taxon>Sinorhizobium/Ensifer group</taxon>
        <taxon>Sinorhizobium</taxon>
    </lineage>
</organism>
<dbReference type="SUPFAM" id="SSF51283">
    <property type="entry name" value="dUTPase-like"/>
    <property type="match status" value="1"/>
</dbReference>
<dbReference type="CDD" id="cd07557">
    <property type="entry name" value="trimeric_dUTPase"/>
    <property type="match status" value="1"/>
</dbReference>
<evidence type="ECO:0000256" key="1">
    <source>
        <dbReference type="ARBA" id="ARBA00022801"/>
    </source>
</evidence>
<sequence length="307" mass="33994">MAVLSDEEIRFCIDRGELVKNGDPKRAQECSYSFVCGSAFIPGETSVPIEFQDGQNGEVIVSPGQMIWIRTRERVSIPNNLVGFWWQTNTLSRKGLMLVNMSMVEPGYEGDLACLFVNFAKSTVVITSETPIAKMVFTELRGRVLSPYASQITRQQYDAALRQLAVDQPKTFLKVAELSTEIATERQTAIRQINSIGDEIKTSVRHELTAAKEEAVHEFKRDLPAAIRSSFGWALGAFAFLAGVSLITDYVKGELFPDVKEVARSEADEAIKQRITVSGTANSNDVNAILERLSKIDARLGALEKKP</sequence>
<dbReference type="EMBL" id="JAGILA010000003">
    <property type="protein sequence ID" value="MBP2236341.1"/>
    <property type="molecule type" value="Genomic_DNA"/>
</dbReference>
<protein>
    <submittedName>
        <fullName evidence="3">Deoxycytidine triphosphate deaminase</fullName>
    </submittedName>
</protein>
<gene>
    <name evidence="3" type="ORF">J2Z31_002855</name>
</gene>
<evidence type="ECO:0000313" key="3">
    <source>
        <dbReference type="EMBL" id="MBP2236341.1"/>
    </source>
</evidence>
<dbReference type="PANTHER" id="PTHR42680">
    <property type="entry name" value="DCTP DEAMINASE"/>
    <property type="match status" value="1"/>
</dbReference>
<comment type="caution">
    <text evidence="3">The sequence shown here is derived from an EMBL/GenBank/DDBJ whole genome shotgun (WGS) entry which is preliminary data.</text>
</comment>
<dbReference type="InterPro" id="IPR011962">
    <property type="entry name" value="dCTP_deaminase"/>
</dbReference>
<dbReference type="Gene3D" id="2.70.40.10">
    <property type="match status" value="1"/>
</dbReference>
<keyword evidence="2" id="KW-0546">Nucleotide metabolism</keyword>
<proteinExistence type="predicted"/>
<dbReference type="RefSeq" id="WP_150852064.1">
    <property type="nucleotide sequence ID" value="NZ_JAGILA010000003.1"/>
</dbReference>
<accession>A0ABS4R0C8</accession>
<dbReference type="Proteomes" id="UP000730739">
    <property type="component" value="Unassembled WGS sequence"/>
</dbReference>
<evidence type="ECO:0000256" key="2">
    <source>
        <dbReference type="ARBA" id="ARBA00023080"/>
    </source>
</evidence>
<name>A0ABS4R0C8_9HYPH</name>
<keyword evidence="1" id="KW-0378">Hydrolase</keyword>
<evidence type="ECO:0000313" key="4">
    <source>
        <dbReference type="Proteomes" id="UP000730739"/>
    </source>
</evidence>